<dbReference type="Pfam" id="PF19851">
    <property type="entry name" value="DUF6326"/>
    <property type="match status" value="1"/>
</dbReference>
<organism evidence="2 3">
    <name type="scientific">Marivirga atlantica</name>
    <dbReference type="NCBI Taxonomy" id="1548457"/>
    <lineage>
        <taxon>Bacteria</taxon>
        <taxon>Pseudomonadati</taxon>
        <taxon>Bacteroidota</taxon>
        <taxon>Cytophagia</taxon>
        <taxon>Cytophagales</taxon>
        <taxon>Marivirgaceae</taxon>
        <taxon>Marivirga</taxon>
    </lineage>
</organism>
<accession>A0A937AH08</accession>
<keyword evidence="1" id="KW-0812">Transmembrane</keyword>
<dbReference type="Proteomes" id="UP000642920">
    <property type="component" value="Unassembled WGS sequence"/>
</dbReference>
<name>A0A937AH08_9BACT</name>
<evidence type="ECO:0000256" key="1">
    <source>
        <dbReference type="SAM" id="Phobius"/>
    </source>
</evidence>
<protein>
    <submittedName>
        <fullName evidence="2">Uncharacterized protein</fullName>
    </submittedName>
</protein>
<gene>
    <name evidence="2" type="ORF">JKP34_09070</name>
</gene>
<keyword evidence="1" id="KW-1133">Transmembrane helix</keyword>
<dbReference type="AlphaFoldDB" id="A0A937AH08"/>
<reference evidence="2" key="1">
    <citation type="submission" date="2021-01" db="EMBL/GenBank/DDBJ databases">
        <title>Marivirga sp. nov., isolated from intertidal surface sediments.</title>
        <authorList>
            <person name="Zhang M."/>
        </authorList>
    </citation>
    <scope>NUCLEOTIDE SEQUENCE</scope>
    <source>
        <strain evidence="2">SM1354</strain>
    </source>
</reference>
<dbReference type="InterPro" id="IPR046289">
    <property type="entry name" value="DUF6326"/>
</dbReference>
<feature type="transmembrane region" description="Helical" evidence="1">
    <location>
        <begin position="84"/>
        <end position="104"/>
    </location>
</feature>
<evidence type="ECO:0000313" key="2">
    <source>
        <dbReference type="EMBL" id="MBL0765399.1"/>
    </source>
</evidence>
<feature type="transmembrane region" description="Helical" evidence="1">
    <location>
        <begin position="56"/>
        <end position="77"/>
    </location>
</feature>
<proteinExistence type="predicted"/>
<sequence length="135" mass="15185">MTAKELTYDRRIILSTLWIFVSLNYLYCDVISLMSAELLNALLTGVAGGIEMNEQTLLAAGIIMEVSIAMVLLSRVLKYKSNRITNIIAGILKTLIMVGTLLMGVPSLHYMFFATIEIATTLFIIWYAWTWKQAD</sequence>
<feature type="transmembrane region" description="Helical" evidence="1">
    <location>
        <begin position="110"/>
        <end position="129"/>
    </location>
</feature>
<feature type="transmembrane region" description="Helical" evidence="1">
    <location>
        <begin position="12"/>
        <end position="36"/>
    </location>
</feature>
<comment type="caution">
    <text evidence="2">The sequence shown here is derived from an EMBL/GenBank/DDBJ whole genome shotgun (WGS) entry which is preliminary data.</text>
</comment>
<evidence type="ECO:0000313" key="3">
    <source>
        <dbReference type="Proteomes" id="UP000642920"/>
    </source>
</evidence>
<keyword evidence="3" id="KW-1185">Reference proteome</keyword>
<keyword evidence="1" id="KW-0472">Membrane</keyword>
<dbReference type="EMBL" id="JAERQG010000002">
    <property type="protein sequence ID" value="MBL0765399.1"/>
    <property type="molecule type" value="Genomic_DNA"/>
</dbReference>
<dbReference type="RefSeq" id="WP_201919971.1">
    <property type="nucleotide sequence ID" value="NZ_JAERQG010000002.1"/>
</dbReference>